<dbReference type="InterPro" id="IPR050203">
    <property type="entry name" value="Trp-tRNA_synthetase"/>
</dbReference>
<keyword evidence="10" id="KW-0030">Aminoacyl-tRNA synthetase</keyword>
<comment type="catalytic activity">
    <reaction evidence="15">
        <text>tRNA(Trp) + L-tryptophan + ATP = L-tryptophyl-tRNA(Trp) + AMP + diphosphate + H(+)</text>
        <dbReference type="Rhea" id="RHEA:24080"/>
        <dbReference type="Rhea" id="RHEA-COMP:9671"/>
        <dbReference type="Rhea" id="RHEA-COMP:9705"/>
        <dbReference type="ChEBI" id="CHEBI:15378"/>
        <dbReference type="ChEBI" id="CHEBI:30616"/>
        <dbReference type="ChEBI" id="CHEBI:33019"/>
        <dbReference type="ChEBI" id="CHEBI:57912"/>
        <dbReference type="ChEBI" id="CHEBI:78442"/>
        <dbReference type="ChEBI" id="CHEBI:78535"/>
        <dbReference type="ChEBI" id="CHEBI:456215"/>
        <dbReference type="EC" id="6.1.1.2"/>
    </reaction>
</comment>
<evidence type="ECO:0000256" key="3">
    <source>
        <dbReference type="ARBA" id="ARBA00007102"/>
    </source>
</evidence>
<evidence type="ECO:0000256" key="15">
    <source>
        <dbReference type="ARBA" id="ARBA00049929"/>
    </source>
</evidence>
<evidence type="ECO:0000256" key="6">
    <source>
        <dbReference type="ARBA" id="ARBA00022741"/>
    </source>
</evidence>
<accession>A0A2B7ZE19</accession>
<dbReference type="GO" id="GO:0070183">
    <property type="term" value="P:mitochondrial tryptophanyl-tRNA aminoacylation"/>
    <property type="evidence" value="ECO:0007669"/>
    <property type="project" value="TreeGrafter"/>
</dbReference>
<dbReference type="InterPro" id="IPR014729">
    <property type="entry name" value="Rossmann-like_a/b/a_fold"/>
</dbReference>
<dbReference type="GO" id="GO:0005759">
    <property type="term" value="C:mitochondrial matrix"/>
    <property type="evidence" value="ECO:0007669"/>
    <property type="project" value="UniProtKB-SubCell"/>
</dbReference>
<comment type="similarity">
    <text evidence="3">Belongs to the universal ribosomal protein uS10 family.</text>
</comment>
<evidence type="ECO:0000256" key="8">
    <source>
        <dbReference type="ARBA" id="ARBA00022917"/>
    </source>
</evidence>
<dbReference type="FunFam" id="3.40.50.620:FF:000082">
    <property type="entry name" value="MSW1p Mitochondrial tryptophanyl-tRNA synthetase"/>
    <property type="match status" value="1"/>
</dbReference>
<dbReference type="GO" id="GO:0003735">
    <property type="term" value="F:structural constituent of ribosome"/>
    <property type="evidence" value="ECO:0007669"/>
    <property type="project" value="InterPro"/>
</dbReference>
<dbReference type="GO" id="GO:0004830">
    <property type="term" value="F:tryptophan-tRNA ligase activity"/>
    <property type="evidence" value="ECO:0007669"/>
    <property type="project" value="UniProtKB-EC"/>
</dbReference>
<dbReference type="HAMAP" id="MF_00140_B">
    <property type="entry name" value="Trp_tRNA_synth_B"/>
    <property type="match status" value="1"/>
</dbReference>
<feature type="region of interest" description="Disordered" evidence="18">
    <location>
        <begin position="268"/>
        <end position="297"/>
    </location>
</feature>
<protein>
    <recommendedName>
        <fullName evidence="13">Small ribosomal subunit protein uS10m</fullName>
        <ecNumber evidence="4">6.1.1.2</ecNumber>
    </recommendedName>
    <alternativeName>
        <fullName evidence="14">37S ribosomal protein S10, mitochondrial</fullName>
    </alternativeName>
    <alternativeName>
        <fullName evidence="17">Mitochondrial ribosomal small subunit protein 10</fullName>
    </alternativeName>
    <alternativeName>
        <fullName evidence="16">Tryptophan--tRNA ligase, mitochondrial</fullName>
    </alternativeName>
    <alternativeName>
        <fullName evidence="12">Tryptophanyl-tRNA synthetase</fullName>
    </alternativeName>
</protein>
<evidence type="ECO:0000256" key="13">
    <source>
        <dbReference type="ARBA" id="ARBA00035261"/>
    </source>
</evidence>
<evidence type="ECO:0000256" key="16">
    <source>
        <dbReference type="ARBA" id="ARBA00069760"/>
    </source>
</evidence>
<organism evidence="20 21">
    <name type="scientific">[Emmonsia] crescens</name>
    <dbReference type="NCBI Taxonomy" id="73230"/>
    <lineage>
        <taxon>Eukaryota</taxon>
        <taxon>Fungi</taxon>
        <taxon>Dikarya</taxon>
        <taxon>Ascomycota</taxon>
        <taxon>Pezizomycotina</taxon>
        <taxon>Eurotiomycetes</taxon>
        <taxon>Eurotiomycetidae</taxon>
        <taxon>Onygenales</taxon>
        <taxon>Ajellomycetaceae</taxon>
        <taxon>Emergomyces</taxon>
    </lineage>
</organism>
<evidence type="ECO:0000256" key="5">
    <source>
        <dbReference type="ARBA" id="ARBA00022598"/>
    </source>
</evidence>
<dbReference type="PROSITE" id="PS00178">
    <property type="entry name" value="AA_TRNA_LIGASE_I"/>
    <property type="match status" value="1"/>
</dbReference>
<gene>
    <name evidence="20" type="ORF">GX50_05638</name>
</gene>
<dbReference type="PANTHER" id="PTHR43766:SF1">
    <property type="entry name" value="TRYPTOPHAN--TRNA LIGASE, MITOCHONDRIAL"/>
    <property type="match status" value="1"/>
</dbReference>
<dbReference type="Gene3D" id="3.40.50.620">
    <property type="entry name" value="HUPs"/>
    <property type="match status" value="1"/>
</dbReference>
<feature type="compositionally biased region" description="Polar residues" evidence="18">
    <location>
        <begin position="26"/>
        <end position="57"/>
    </location>
</feature>
<evidence type="ECO:0000256" key="12">
    <source>
        <dbReference type="ARBA" id="ARBA00030268"/>
    </source>
</evidence>
<evidence type="ECO:0000256" key="14">
    <source>
        <dbReference type="ARBA" id="ARBA00042916"/>
    </source>
</evidence>
<comment type="similarity">
    <text evidence="2">Belongs to the class-I aminoacyl-tRNA synthetase family.</text>
</comment>
<dbReference type="CDD" id="cd00806">
    <property type="entry name" value="TrpRS_core"/>
    <property type="match status" value="1"/>
</dbReference>
<keyword evidence="21" id="KW-1185">Reference proteome</keyword>
<feature type="domain" description="Small ribosomal subunit protein uS10" evidence="19">
    <location>
        <begin position="104"/>
        <end position="201"/>
    </location>
</feature>
<keyword evidence="9" id="KW-0689">Ribosomal protein</keyword>
<evidence type="ECO:0000256" key="17">
    <source>
        <dbReference type="ARBA" id="ARBA00078476"/>
    </source>
</evidence>
<dbReference type="InterPro" id="IPR001848">
    <property type="entry name" value="Ribosomal_uS10"/>
</dbReference>
<feature type="compositionally biased region" description="Low complexity" evidence="18">
    <location>
        <begin position="276"/>
        <end position="295"/>
    </location>
</feature>
<dbReference type="InterPro" id="IPR036838">
    <property type="entry name" value="Ribosomal_uS10_dom_sf"/>
</dbReference>
<dbReference type="Gene3D" id="3.30.70.600">
    <property type="entry name" value="Ribosomal protein S10 domain"/>
    <property type="match status" value="1"/>
</dbReference>
<keyword evidence="8" id="KW-0648">Protein biosynthesis</keyword>
<dbReference type="VEuPathDB" id="FungiDB:EMCG_07817"/>
<comment type="subcellular location">
    <subcellularLocation>
        <location evidence="1">Mitochondrion matrix</location>
    </subcellularLocation>
</comment>
<evidence type="ECO:0000256" key="11">
    <source>
        <dbReference type="ARBA" id="ARBA00023274"/>
    </source>
</evidence>
<evidence type="ECO:0000313" key="20">
    <source>
        <dbReference type="EMBL" id="PGH31600.1"/>
    </source>
</evidence>
<dbReference type="SMART" id="SM01403">
    <property type="entry name" value="Ribosomal_S10"/>
    <property type="match status" value="1"/>
</dbReference>
<keyword evidence="5 20" id="KW-0436">Ligase</keyword>
<dbReference type="Proteomes" id="UP000226031">
    <property type="component" value="Unassembled WGS sequence"/>
</dbReference>
<dbReference type="InterPro" id="IPR001412">
    <property type="entry name" value="aa-tRNA-synth_I_CS"/>
</dbReference>
<dbReference type="Pfam" id="PF00579">
    <property type="entry name" value="tRNA-synt_1b"/>
    <property type="match status" value="1"/>
</dbReference>
<dbReference type="HAMAP" id="MF_00508">
    <property type="entry name" value="Ribosomal_uS10"/>
    <property type="match status" value="1"/>
</dbReference>
<evidence type="ECO:0000256" key="9">
    <source>
        <dbReference type="ARBA" id="ARBA00022980"/>
    </source>
</evidence>
<dbReference type="Pfam" id="PF00338">
    <property type="entry name" value="Ribosomal_S10"/>
    <property type="match status" value="1"/>
</dbReference>
<dbReference type="PRINTS" id="PR01039">
    <property type="entry name" value="TRNASYNTHTRP"/>
</dbReference>
<dbReference type="SUPFAM" id="SSF52374">
    <property type="entry name" value="Nucleotidylyl transferase"/>
    <property type="match status" value="1"/>
</dbReference>
<keyword evidence="11" id="KW-0687">Ribonucleoprotein</keyword>
<dbReference type="PANTHER" id="PTHR43766">
    <property type="entry name" value="TRYPTOPHAN--TRNA LIGASE, MITOCHONDRIAL"/>
    <property type="match status" value="1"/>
</dbReference>
<name>A0A2B7ZE19_9EURO</name>
<dbReference type="VEuPathDB" id="FungiDB:EMCG_07816"/>
<dbReference type="SUPFAM" id="SSF54999">
    <property type="entry name" value="Ribosomal protein S10"/>
    <property type="match status" value="1"/>
</dbReference>
<feature type="region of interest" description="Disordered" evidence="18">
    <location>
        <begin position="21"/>
        <end position="66"/>
    </location>
</feature>
<dbReference type="GO" id="GO:0005524">
    <property type="term" value="F:ATP binding"/>
    <property type="evidence" value="ECO:0007669"/>
    <property type="project" value="UniProtKB-KW"/>
</dbReference>
<proteinExistence type="inferred from homology"/>
<dbReference type="InterPro" id="IPR024109">
    <property type="entry name" value="Trp-tRNA-ligase_bac-type"/>
</dbReference>
<evidence type="ECO:0000313" key="21">
    <source>
        <dbReference type="Proteomes" id="UP000226031"/>
    </source>
</evidence>
<dbReference type="GO" id="GO:1990904">
    <property type="term" value="C:ribonucleoprotein complex"/>
    <property type="evidence" value="ECO:0007669"/>
    <property type="project" value="UniProtKB-KW"/>
</dbReference>
<dbReference type="FunFam" id="3.30.70.600:FF:000003">
    <property type="entry name" value="30S ribosomal protein S10"/>
    <property type="match status" value="1"/>
</dbReference>
<dbReference type="InterPro" id="IPR002305">
    <property type="entry name" value="aa-tRNA-synth_Ic"/>
</dbReference>
<dbReference type="Gene3D" id="1.10.240.10">
    <property type="entry name" value="Tyrosyl-Transfer RNA Synthetase"/>
    <property type="match status" value="1"/>
</dbReference>
<dbReference type="FunFam" id="1.10.240.10:FF:000002">
    <property type="entry name" value="Tryptophan--tRNA ligase"/>
    <property type="match status" value="1"/>
</dbReference>
<comment type="caution">
    <text evidence="20">The sequence shown here is derived from an EMBL/GenBank/DDBJ whole genome shotgun (WGS) entry which is preliminary data.</text>
</comment>
<keyword evidence="6" id="KW-0547">Nucleotide-binding</keyword>
<dbReference type="InterPro" id="IPR027486">
    <property type="entry name" value="Ribosomal_uS10_dom"/>
</dbReference>
<dbReference type="EC" id="6.1.1.2" evidence="4"/>
<dbReference type="InterPro" id="IPR002306">
    <property type="entry name" value="Trp-tRNA-ligase"/>
</dbReference>
<reference evidence="20 21" key="1">
    <citation type="submission" date="2017-10" db="EMBL/GenBank/DDBJ databases">
        <title>Comparative genomics in systemic dimorphic fungi from Ajellomycetaceae.</title>
        <authorList>
            <person name="Munoz J.F."/>
            <person name="Mcewen J.G."/>
            <person name="Clay O.K."/>
            <person name="Cuomo C.A."/>
        </authorList>
    </citation>
    <scope>NUCLEOTIDE SEQUENCE [LARGE SCALE GENOMIC DNA]</scope>
    <source>
        <strain evidence="20 21">UAMH4076</strain>
    </source>
</reference>
<sequence length="639" mass="71243">MFSINPMRSAWRSTKRLKISSPFRPVTTSHPPGQENGSPSVQNPSRTVVSSEISTPSVPLDSTPKEWGERLDQIGSKFRLPRSVQAVYLKPLRRKAEFGLPVCDLQLRSYSAQHVEFFADFALRAAYYLNLPAFGPTPLPRITERWTVLKSNFAHKKSQENFERITLRRLIQIKDGHPDVVQTWLAFLRKHAFHGVGMKANVWDHSPIGVGKLMDETAAELDSAIEDKLANFGSSKKAFEQAESVADLRAHPEYSARNASRLLHRQLNPSSSLCPRQSQRSASTSTTPNPPTSNSRIIFSGIQPTGVPHLGNYLGALRQWVLLQNEAVPSTKLIFSVVDLHALTIPQDPTILRQWRKQLLATLIAVGIDPKRSTIFFQSAVPAHSELMWILSTISSMGYLSRMTQWKSKLQLPEESTLENSDAKSRLKLGLFSYPVLQAADVLVHRATDVPVGEDQRQHLEFTREVANGFNHIYGPVLTMPVALISPAKRVMSLRQPTLKMSKSHADPRSRILLTDSAEEIHQKIKLALTDSEPGINYDPSRRPGVSNLIEILGHVQGGDGNRSFAELGREHQSLSMRAFKGHVANTIAEHLKGIRERYLELTDSTPSYIDTVAEDGAKVARENADITLRSVKDALGLC</sequence>
<dbReference type="STRING" id="73230.A0A2B7ZE19"/>
<keyword evidence="7" id="KW-0067">ATP-binding</keyword>
<evidence type="ECO:0000256" key="1">
    <source>
        <dbReference type="ARBA" id="ARBA00004305"/>
    </source>
</evidence>
<dbReference type="AlphaFoldDB" id="A0A2B7ZE19"/>
<evidence type="ECO:0000256" key="7">
    <source>
        <dbReference type="ARBA" id="ARBA00022840"/>
    </source>
</evidence>
<evidence type="ECO:0000256" key="10">
    <source>
        <dbReference type="ARBA" id="ARBA00023146"/>
    </source>
</evidence>
<evidence type="ECO:0000256" key="4">
    <source>
        <dbReference type="ARBA" id="ARBA00013161"/>
    </source>
</evidence>
<evidence type="ECO:0000256" key="2">
    <source>
        <dbReference type="ARBA" id="ARBA00005594"/>
    </source>
</evidence>
<dbReference type="NCBIfam" id="TIGR00233">
    <property type="entry name" value="trpS"/>
    <property type="match status" value="1"/>
</dbReference>
<evidence type="ECO:0000259" key="19">
    <source>
        <dbReference type="SMART" id="SM01403"/>
    </source>
</evidence>
<evidence type="ECO:0000256" key="18">
    <source>
        <dbReference type="SAM" id="MobiDB-lite"/>
    </source>
</evidence>
<dbReference type="GO" id="GO:0005840">
    <property type="term" value="C:ribosome"/>
    <property type="evidence" value="ECO:0007669"/>
    <property type="project" value="UniProtKB-KW"/>
</dbReference>
<dbReference type="EMBL" id="PDND01000122">
    <property type="protein sequence ID" value="PGH31600.1"/>
    <property type="molecule type" value="Genomic_DNA"/>
</dbReference>